<organism evidence="2 3">
    <name type="scientific">Trichoderma longibrachiatum ATCC 18648</name>
    <dbReference type="NCBI Taxonomy" id="983965"/>
    <lineage>
        <taxon>Eukaryota</taxon>
        <taxon>Fungi</taxon>
        <taxon>Dikarya</taxon>
        <taxon>Ascomycota</taxon>
        <taxon>Pezizomycotina</taxon>
        <taxon>Sordariomycetes</taxon>
        <taxon>Hypocreomycetidae</taxon>
        <taxon>Hypocreales</taxon>
        <taxon>Hypocreaceae</taxon>
        <taxon>Trichoderma</taxon>
    </lineage>
</organism>
<keyword evidence="3" id="KW-1185">Reference proteome</keyword>
<keyword evidence="1" id="KW-0812">Transmembrane</keyword>
<dbReference type="AlphaFoldDB" id="A0A2T4BV68"/>
<feature type="transmembrane region" description="Helical" evidence="1">
    <location>
        <begin position="100"/>
        <end position="120"/>
    </location>
</feature>
<feature type="transmembrane region" description="Helical" evidence="1">
    <location>
        <begin position="129"/>
        <end position="148"/>
    </location>
</feature>
<evidence type="ECO:0000313" key="2">
    <source>
        <dbReference type="EMBL" id="PTB73189.1"/>
    </source>
</evidence>
<accession>A0A2T4BV68</accession>
<evidence type="ECO:0000313" key="3">
    <source>
        <dbReference type="Proteomes" id="UP000240760"/>
    </source>
</evidence>
<dbReference type="OrthoDB" id="10421285at2759"/>
<dbReference type="EMBL" id="KZ679139">
    <property type="protein sequence ID" value="PTB73189.1"/>
    <property type="molecule type" value="Genomic_DNA"/>
</dbReference>
<evidence type="ECO:0000256" key="1">
    <source>
        <dbReference type="SAM" id="Phobius"/>
    </source>
</evidence>
<sequence>MQTAGTYITAPSGAAAETPWTYKDVPQEAVAEAEAEAENDHAPVFRALAACGLTAALNIIATQINNPKISGQRCSSSTASAYTSYLDSSGINPQNWCQAWLVWVAVMTCLHWGCIFSFFNKRRRWKTEFLPHIIMITLFTLLPLATITRDTITVFVQLLPVVTDVYVVAALLIDCSLQKRLTVEDAC</sequence>
<dbReference type="Proteomes" id="UP000240760">
    <property type="component" value="Unassembled WGS sequence"/>
</dbReference>
<feature type="transmembrane region" description="Helical" evidence="1">
    <location>
        <begin position="154"/>
        <end position="173"/>
    </location>
</feature>
<reference evidence="2 3" key="1">
    <citation type="submission" date="2016-07" db="EMBL/GenBank/DDBJ databases">
        <title>Multiple horizontal gene transfer events from other fungi enriched the ability of initially mycotrophic Trichoderma (Ascomycota) to feed on dead plant biomass.</title>
        <authorList>
            <consortium name="DOE Joint Genome Institute"/>
            <person name="Aerts A."/>
            <person name="Atanasova L."/>
            <person name="Chenthamara K."/>
            <person name="Zhang J."/>
            <person name="Grujic M."/>
            <person name="Henrissat B."/>
            <person name="Kuo A."/>
            <person name="Salamov A."/>
            <person name="Lipzen A."/>
            <person name="Labutti K."/>
            <person name="Barry K."/>
            <person name="Miao Y."/>
            <person name="Rahimi M.J."/>
            <person name="Shen Q."/>
            <person name="Grigoriev I.V."/>
            <person name="Kubicek C.P."/>
            <person name="Druzhinina I.S."/>
        </authorList>
    </citation>
    <scope>NUCLEOTIDE SEQUENCE [LARGE SCALE GENOMIC DNA]</scope>
    <source>
        <strain evidence="2 3">ATCC 18648</strain>
    </source>
</reference>
<protein>
    <submittedName>
        <fullName evidence="2">Uncharacterized protein</fullName>
    </submittedName>
</protein>
<keyword evidence="1" id="KW-0472">Membrane</keyword>
<name>A0A2T4BV68_TRILO</name>
<proteinExistence type="predicted"/>
<gene>
    <name evidence="2" type="ORF">M440DRAFT_1404913</name>
</gene>
<keyword evidence="1" id="KW-1133">Transmembrane helix</keyword>